<dbReference type="Pfam" id="PF07691">
    <property type="entry name" value="PA14"/>
    <property type="match status" value="1"/>
</dbReference>
<dbReference type="Pfam" id="PF03495">
    <property type="entry name" value="Binary_toxB"/>
    <property type="match status" value="1"/>
</dbReference>
<dbReference type="Gene3D" id="2.60.120.240">
    <property type="entry name" value="Protective antigen, heptamerisation domain"/>
    <property type="match status" value="1"/>
</dbReference>
<dbReference type="Pfam" id="PF17475">
    <property type="entry name" value="Binary_toxB_2"/>
    <property type="match status" value="1"/>
</dbReference>
<evidence type="ECO:0000313" key="3">
    <source>
        <dbReference type="EMBL" id="ADK79125.1"/>
    </source>
</evidence>
<dbReference type="InterPro" id="IPR011658">
    <property type="entry name" value="PA14_dom"/>
</dbReference>
<feature type="signal peptide" evidence="1">
    <location>
        <begin position="1"/>
        <end position="31"/>
    </location>
</feature>
<dbReference type="Gene3D" id="3.10.20.110">
    <property type="match status" value="1"/>
</dbReference>
<accession>V9HXE2</accession>
<dbReference type="GO" id="GO:0051260">
    <property type="term" value="P:protein homooligomerization"/>
    <property type="evidence" value="ECO:0007669"/>
    <property type="project" value="InterPro"/>
</dbReference>
<feature type="chain" id="PRO_5004777725" evidence="1">
    <location>
        <begin position="32"/>
        <end position="884"/>
    </location>
</feature>
<dbReference type="GO" id="GO:0005576">
    <property type="term" value="C:extracellular region"/>
    <property type="evidence" value="ECO:0007669"/>
    <property type="project" value="InterPro"/>
</dbReference>
<evidence type="ECO:0000259" key="2">
    <source>
        <dbReference type="PROSITE" id="PS51820"/>
    </source>
</evidence>
<dbReference type="AlphaFoldDB" id="V9HXE2"/>
<dbReference type="InterPro" id="IPR003896">
    <property type="entry name" value="Bacterial_exotoxin_B"/>
</dbReference>
<name>V9HXE2_BACTU</name>
<organism evidence="3">
    <name type="scientific">Bacillus thuringiensis</name>
    <dbReference type="NCBI Taxonomy" id="1428"/>
    <lineage>
        <taxon>Bacteria</taxon>
        <taxon>Bacillati</taxon>
        <taxon>Bacillota</taxon>
        <taxon>Bacilli</taxon>
        <taxon>Bacillales</taxon>
        <taxon>Bacillaceae</taxon>
        <taxon>Bacillus</taxon>
        <taxon>Bacillus cereus group</taxon>
    </lineage>
</organism>
<dbReference type="EMBL" id="GU992203">
    <property type="protein sequence ID" value="ADK79125.1"/>
    <property type="molecule type" value="Genomic_DNA"/>
</dbReference>
<dbReference type="InterPro" id="IPR035088">
    <property type="entry name" value="PA_Ca-bd"/>
</dbReference>
<reference evidence="3" key="1">
    <citation type="submission" date="2010-03" db="EMBL/GenBank/DDBJ databases">
        <title>Cloning a novel insecticidal vip1 gene from a Bacillus thuringiensis 376.</title>
        <authorList>
            <person name="Yu X."/>
            <person name="Zheng A."/>
            <person name="Li P."/>
        </authorList>
    </citation>
    <scope>NUCLEOTIDE SEQUENCE</scope>
    <source>
        <strain evidence="3">376</strain>
    </source>
</reference>
<proteinExistence type="predicted"/>
<dbReference type="PRINTS" id="PR01391">
    <property type="entry name" value="BINARYTOXINB"/>
</dbReference>
<evidence type="ECO:0000256" key="1">
    <source>
        <dbReference type="SAM" id="SignalP"/>
    </source>
</evidence>
<sequence length="884" mass="99698">MKNMKKKLASVVTCTLLAPMFLNGNVNAVYADSKTNQISTTQKNQQKEMDRKGLLGYYFKGKDFSNLTMFAPTRDSTLIYDQQTANKLLDKKQQEYQSIRWIGLIQSKETGDFTFNLSEDEQAIIEINGKIISNKGKEKQVVHLEKGKLVPIKIEYQSDTKFNIDSKTFKELKLFKIDSQNQPQQVNQDELRNPEFNKKESQEFLAKPSKINLFTQKMKREIDEDTDTDGDSIPDLWEENGYTIQNRIAVKWDDSLASKGYTKFVSNPLESHTVGDPYTDYEKAARDLDLSNAKETFNPLVAAFPSVNVSMEKVILSPNENLSNSVESHSSTNWSYTNTEGASVEAGIGPKGISFGVSVNYQHSETVAQEWGTSTGNTSQFNTASAGYLNANVRYNNVGTGAIYDVKPTTSFVLNNDTIATITAKSNSTALNISPGESYPKKGQNGIAITSMDDFNSHPITLNKKQVDNLLNNKPMMLETNQTDGVYKIKDTHGNIVTGGEWNGVIQQIKAKTASIIVDDGERVAEKRVAAKDYENPEDKTPSLTLKDALKLSYPDEIKEIEGLLYYKNKPIYESSVMTYLDENTAKEVTKQLNDTTGKFKDVSHLYDVKLTPKMNVTIKLSILYDNAESNDNSIGKWTNTNIVSGGNNGKKQYSSNNPDANLTLNTDAQEKLNKNRDYYISLYMKSEKNTQCEITIDGEIYPITTKTVNVNKDNYKRLDIIAHNIKSNPISSIHIKTNDEITLFWDDISITDVASIKPENLTDSEIKQIYSRYGIKLEDGILIDKKGGIHYGEFINEASFNIEPLQNYVTKYKVTYSSELGQNVSDTLESDKIYKDGTIKFDFTKYSKNEQGLFYDSGLNWDFKINAITYDGKEMNVFHRYNK</sequence>
<dbReference type="InterPro" id="IPR035331">
    <property type="entry name" value="Binary_toxB_3"/>
</dbReference>
<feature type="domain" description="PA14" evidence="2">
    <location>
        <begin position="49"/>
        <end position="182"/>
    </location>
</feature>
<dbReference type="InterPro" id="IPR027439">
    <property type="entry name" value="PA_heptamer_dom"/>
</dbReference>
<dbReference type="InterPro" id="IPR037149">
    <property type="entry name" value="PA_heptamer_dom_sf"/>
</dbReference>
<dbReference type="SUPFAM" id="SSF56988">
    <property type="entry name" value="Anthrax protective antigen"/>
    <property type="match status" value="1"/>
</dbReference>
<dbReference type="PROSITE" id="PS51820">
    <property type="entry name" value="PA14"/>
    <property type="match status" value="1"/>
</dbReference>
<dbReference type="Pfam" id="PF17476">
    <property type="entry name" value="Binary_toxB_3"/>
    <property type="match status" value="1"/>
</dbReference>
<dbReference type="SMART" id="SM00758">
    <property type="entry name" value="PA14"/>
    <property type="match status" value="1"/>
</dbReference>
<keyword evidence="1" id="KW-0732">Signal</keyword>
<protein>
    <submittedName>
        <fullName evidence="3">Vegetative insecticidal protein</fullName>
    </submittedName>
</protein>
<dbReference type="InterPro" id="IPR037524">
    <property type="entry name" value="PA14/GLEYA"/>
</dbReference>
<dbReference type="Gene3D" id="3.90.182.10">
    <property type="entry name" value="Toxin - Anthrax Protective Antigen,domain 1"/>
    <property type="match status" value="1"/>
</dbReference>
<gene>
    <name evidence="3" type="primary">vip1</name>
</gene>